<dbReference type="InterPro" id="IPR029044">
    <property type="entry name" value="Nucleotide-diphossugar_trans"/>
</dbReference>
<dbReference type="SUPFAM" id="SSF53448">
    <property type="entry name" value="Nucleotide-diphospho-sugar transferases"/>
    <property type="match status" value="1"/>
</dbReference>
<keyword evidence="1" id="KW-0472">Membrane</keyword>
<protein>
    <recommendedName>
        <fullName evidence="2">Glycosyltransferase 2-like domain-containing protein</fullName>
    </recommendedName>
</protein>
<reference evidence="3 4" key="1">
    <citation type="journal article" date="2008" name="DNA Res.">
        <title>Comparative genome analysis of Lactobacillus reuteri and Lactobacillus fermentum reveal a genomic island for reuterin and cobalamin production.</title>
        <authorList>
            <person name="Morita H."/>
            <person name="Toh H."/>
            <person name="Fukuda S."/>
            <person name="Horikawa H."/>
            <person name="Oshima K."/>
            <person name="Suzuki T."/>
            <person name="Murakami M."/>
            <person name="Hisamatsu S."/>
            <person name="Kato Y."/>
            <person name="Takizawa T."/>
            <person name="Fukuoka H."/>
            <person name="Yoshimura T."/>
            <person name="Itoh K."/>
            <person name="O'Sullivan D.J."/>
            <person name="McKay L.L."/>
            <person name="Ohno H."/>
            <person name="Kikuchi J."/>
            <person name="Masaoka T."/>
            <person name="Hattori M."/>
        </authorList>
    </citation>
    <scope>NUCLEOTIDE SEQUENCE [LARGE SCALE GENOMIC DNA]</scope>
    <source>
        <strain evidence="4">NBRC 3956 / LMG 18251</strain>
    </source>
</reference>
<dbReference type="AlphaFoldDB" id="A0ABF7R0V2"/>
<proteinExistence type="predicted"/>
<keyword evidence="4" id="KW-1185">Reference proteome</keyword>
<feature type="transmembrane region" description="Helical" evidence="1">
    <location>
        <begin position="282"/>
        <end position="300"/>
    </location>
</feature>
<dbReference type="RefSeq" id="WP_012390719.1">
    <property type="nucleotide sequence ID" value="NC_010610.1"/>
</dbReference>
<organism evidence="3 4">
    <name type="scientific">Limosilactobacillus fermentum (strain NBRC 3956 / LMG 18251)</name>
    <name type="common">Lactobacillus fermentum</name>
    <dbReference type="NCBI Taxonomy" id="334390"/>
    <lineage>
        <taxon>Bacteria</taxon>
        <taxon>Bacillati</taxon>
        <taxon>Bacillota</taxon>
        <taxon>Bacilli</taxon>
        <taxon>Lactobacillales</taxon>
        <taxon>Lactobacillaceae</taxon>
        <taxon>Limosilactobacillus</taxon>
    </lineage>
</organism>
<evidence type="ECO:0000259" key="2">
    <source>
        <dbReference type="Pfam" id="PF00535"/>
    </source>
</evidence>
<keyword evidence="1" id="KW-0812">Transmembrane</keyword>
<evidence type="ECO:0000256" key="1">
    <source>
        <dbReference type="SAM" id="Phobius"/>
    </source>
</evidence>
<evidence type="ECO:0000313" key="4">
    <source>
        <dbReference type="Proteomes" id="UP000001697"/>
    </source>
</evidence>
<dbReference type="Gene3D" id="3.90.550.10">
    <property type="entry name" value="Spore Coat Polysaccharide Biosynthesis Protein SpsA, Chain A"/>
    <property type="match status" value="1"/>
</dbReference>
<dbReference type="Pfam" id="PF00535">
    <property type="entry name" value="Glycos_transf_2"/>
    <property type="match status" value="1"/>
</dbReference>
<keyword evidence="1" id="KW-1133">Transmembrane helix</keyword>
<gene>
    <name evidence="3" type="ordered locus">LAF_0092</name>
</gene>
<dbReference type="KEGG" id="lfe:LAF_0092"/>
<sequence length="333" mass="38705">MKSELTFVTVVVTYGTKKRLAGVINTINAALEAGSSRVYLIDNGCSYDLEGSIRQSCSIDKIKFKRFEENQGSMVGFSSGIRKVLKDKAVSDDDYVLILDDDVILDREFAYAFEKVENQITTSDKHVWSLYRKDREHNFNTNYDRNKKYFVNSIAGFSVFRRKGSYLTKRTIKSIGSPFFIPWAGTFMRKGELRQVPLPKSDFYVYEDDAEFSLNVRDQGFEIYRSTELILREGSKSWFEGKEKPESGYKLYYQGTVPNGRFLYKIRNNVFLTKSRLMTNEVVFRVNIVIFVVAGFLRYGKFNKQGIKCFKQLYQAIWLGWNGKLGKRKDWIL</sequence>
<dbReference type="Proteomes" id="UP000001697">
    <property type="component" value="Chromosome"/>
</dbReference>
<dbReference type="EMBL" id="AP008937">
    <property type="protein sequence ID" value="BAG26428.1"/>
    <property type="molecule type" value="Genomic_DNA"/>
</dbReference>
<evidence type="ECO:0000313" key="3">
    <source>
        <dbReference type="EMBL" id="BAG26428.1"/>
    </source>
</evidence>
<name>A0ABF7R0V2_LIMF3</name>
<feature type="domain" description="Glycosyltransferase 2-like" evidence="2">
    <location>
        <begin position="10"/>
        <end position="109"/>
    </location>
</feature>
<accession>A0ABF7R0V2</accession>
<dbReference type="InterPro" id="IPR001173">
    <property type="entry name" value="Glyco_trans_2-like"/>
</dbReference>